<accession>A0A448X9F6</accession>
<feature type="compositionally biased region" description="Pro residues" evidence="1">
    <location>
        <begin position="111"/>
        <end position="121"/>
    </location>
</feature>
<dbReference type="Proteomes" id="UP000784294">
    <property type="component" value="Unassembled WGS sequence"/>
</dbReference>
<gene>
    <name evidence="2" type="ORF">PXEA_LOCUS24941</name>
</gene>
<protein>
    <submittedName>
        <fullName evidence="2">Uncharacterized protein</fullName>
    </submittedName>
</protein>
<evidence type="ECO:0000313" key="2">
    <source>
        <dbReference type="EMBL" id="VEL31501.1"/>
    </source>
</evidence>
<name>A0A448X9F6_9PLAT</name>
<proteinExistence type="predicted"/>
<feature type="compositionally biased region" description="Polar residues" evidence="1">
    <location>
        <begin position="80"/>
        <end position="93"/>
    </location>
</feature>
<dbReference type="Gene3D" id="6.10.280.150">
    <property type="match status" value="1"/>
</dbReference>
<dbReference type="EMBL" id="CAAALY010123065">
    <property type="protein sequence ID" value="VEL31501.1"/>
    <property type="molecule type" value="Genomic_DNA"/>
</dbReference>
<comment type="caution">
    <text evidence="2">The sequence shown here is derived from an EMBL/GenBank/DDBJ whole genome shotgun (WGS) entry which is preliminary data.</text>
</comment>
<sequence length="239" mass="26103">MKLYSDPSFFFDLWSEEMLQETKSKKVAKKKRPKAKLKAISNRNSHDHVITIQQHGVGDGLVHLVCSPNYRQQLDRRSDANTPQAISNKTPLHSITHHDSGCINNNNDQLLPPPPPPPTFPSTPATTSDNYLAPMSNRVLLSNHPPPPKAPITLQPYPQHSQPTCPNGIDNFVNGNEPSTPVHPPPPPVPAYSQASGYGLSANAVNEITYRTSATTCELDAHHGDQNSVITNGSSNDMS</sequence>
<evidence type="ECO:0000313" key="3">
    <source>
        <dbReference type="Proteomes" id="UP000784294"/>
    </source>
</evidence>
<reference evidence="2" key="1">
    <citation type="submission" date="2018-11" db="EMBL/GenBank/DDBJ databases">
        <authorList>
            <consortium name="Pathogen Informatics"/>
        </authorList>
    </citation>
    <scope>NUCLEOTIDE SEQUENCE</scope>
</reference>
<organism evidence="2 3">
    <name type="scientific">Protopolystoma xenopodis</name>
    <dbReference type="NCBI Taxonomy" id="117903"/>
    <lineage>
        <taxon>Eukaryota</taxon>
        <taxon>Metazoa</taxon>
        <taxon>Spiralia</taxon>
        <taxon>Lophotrochozoa</taxon>
        <taxon>Platyhelminthes</taxon>
        <taxon>Monogenea</taxon>
        <taxon>Polyopisthocotylea</taxon>
        <taxon>Polystomatidea</taxon>
        <taxon>Polystomatidae</taxon>
        <taxon>Protopolystoma</taxon>
    </lineage>
</organism>
<feature type="region of interest" description="Disordered" evidence="1">
    <location>
        <begin position="75"/>
        <end position="128"/>
    </location>
</feature>
<evidence type="ECO:0000256" key="1">
    <source>
        <dbReference type="SAM" id="MobiDB-lite"/>
    </source>
</evidence>
<dbReference type="AlphaFoldDB" id="A0A448X9F6"/>
<keyword evidence="3" id="KW-1185">Reference proteome</keyword>
<feature type="non-terminal residue" evidence="2">
    <location>
        <position position="1"/>
    </location>
</feature>